<comment type="similarity">
    <text evidence="5">Belongs to the EutC family.</text>
</comment>
<dbReference type="GO" id="GO:0009350">
    <property type="term" value="C:ethanolamine ammonia-lyase complex"/>
    <property type="evidence" value="ECO:0007669"/>
    <property type="project" value="UniProtKB-UniRule"/>
</dbReference>
<evidence type="ECO:0000313" key="7">
    <source>
        <dbReference type="Proteomes" id="UP000291591"/>
    </source>
</evidence>
<proteinExistence type="inferred from homology"/>
<comment type="catalytic activity">
    <reaction evidence="5">
        <text>ethanolamine = acetaldehyde + NH4(+)</text>
        <dbReference type="Rhea" id="RHEA:15313"/>
        <dbReference type="ChEBI" id="CHEBI:15343"/>
        <dbReference type="ChEBI" id="CHEBI:28938"/>
        <dbReference type="ChEBI" id="CHEBI:57603"/>
        <dbReference type="EC" id="4.3.1.7"/>
    </reaction>
</comment>
<keyword evidence="7" id="KW-1185">Reference proteome</keyword>
<keyword evidence="4 5" id="KW-1283">Bacterial microcompartment</keyword>
<dbReference type="NCBIfam" id="NF003971">
    <property type="entry name" value="PRK05465.1"/>
    <property type="match status" value="1"/>
</dbReference>
<evidence type="ECO:0000256" key="4">
    <source>
        <dbReference type="ARBA" id="ARBA00024446"/>
    </source>
</evidence>
<dbReference type="UniPathway" id="UPA00560"/>
<dbReference type="GO" id="GO:0031471">
    <property type="term" value="C:ethanolamine degradation polyhedral organelle"/>
    <property type="evidence" value="ECO:0007669"/>
    <property type="project" value="UniProtKB-UniRule"/>
</dbReference>
<accession>A0A4Q7UU28</accession>
<comment type="function">
    <text evidence="5">Catalyzes the deamination of various vicinal amino-alcohols to oxo compounds. Allows this organism to utilize ethanolamine as the sole source of nitrogen and carbon in the presence of external vitamin B12.</text>
</comment>
<dbReference type="HAMAP" id="MF_00601">
    <property type="entry name" value="EutC"/>
    <property type="match status" value="1"/>
</dbReference>
<dbReference type="PIRSF" id="PIRSF018982">
    <property type="entry name" value="EutC"/>
    <property type="match status" value="1"/>
</dbReference>
<dbReference type="GO" id="GO:0006520">
    <property type="term" value="P:amino acid metabolic process"/>
    <property type="evidence" value="ECO:0007669"/>
    <property type="project" value="InterPro"/>
</dbReference>
<evidence type="ECO:0000256" key="3">
    <source>
        <dbReference type="ARBA" id="ARBA00023285"/>
    </source>
</evidence>
<evidence type="ECO:0000256" key="2">
    <source>
        <dbReference type="ARBA" id="ARBA00023239"/>
    </source>
</evidence>
<keyword evidence="1 5" id="KW-0846">Cobalamin</keyword>
<name>A0A4Q7UU28_PSEST</name>
<protein>
    <recommendedName>
        <fullName evidence="5">Ethanolamine ammonia-lyase small subunit</fullName>
        <shortName evidence="5">EAL small subunit</shortName>
        <ecNumber evidence="5">4.3.1.7</ecNumber>
    </recommendedName>
</protein>
<dbReference type="AlphaFoldDB" id="A0A4Q7UU28"/>
<dbReference type="InterPro" id="IPR042251">
    <property type="entry name" value="EutC_C"/>
</dbReference>
<dbReference type="GO" id="GO:0046336">
    <property type="term" value="P:ethanolamine catabolic process"/>
    <property type="evidence" value="ECO:0007669"/>
    <property type="project" value="UniProtKB-UniRule"/>
</dbReference>
<evidence type="ECO:0000313" key="6">
    <source>
        <dbReference type="EMBL" id="RZT84398.1"/>
    </source>
</evidence>
<keyword evidence="2 5" id="KW-0456">Lyase</keyword>
<feature type="binding site" evidence="5">
    <location>
        <position position="176"/>
    </location>
    <ligand>
        <name>adenosylcob(III)alamin</name>
        <dbReference type="ChEBI" id="CHEBI:18408"/>
    </ligand>
</feature>
<dbReference type="RefSeq" id="WP_242622924.1">
    <property type="nucleotide sequence ID" value="NZ_SHKL01000001.1"/>
</dbReference>
<feature type="binding site" evidence="5">
    <location>
        <position position="155"/>
    </location>
    <ligand>
        <name>adenosylcob(III)alamin</name>
        <dbReference type="ChEBI" id="CHEBI:18408"/>
    </ligand>
</feature>
<keyword evidence="3 5" id="KW-0170">Cobalt</keyword>
<feature type="binding site" evidence="5">
    <location>
        <position position="205"/>
    </location>
    <ligand>
        <name>adenosylcob(III)alamin</name>
        <dbReference type="ChEBI" id="CHEBI:18408"/>
    </ligand>
</feature>
<comment type="subcellular location">
    <subcellularLocation>
        <location evidence="5">Bacterial microcompartment</location>
    </subcellularLocation>
</comment>
<evidence type="ECO:0000256" key="5">
    <source>
        <dbReference type="HAMAP-Rule" id="MF_00601"/>
    </source>
</evidence>
<dbReference type="Proteomes" id="UP000291591">
    <property type="component" value="Unassembled WGS sequence"/>
</dbReference>
<reference evidence="6 7" key="1">
    <citation type="submission" date="2019-02" db="EMBL/GenBank/DDBJ databases">
        <title>Sequencing the genomes of 1000 actinobacteria strains.</title>
        <authorList>
            <person name="Klenk H.-P."/>
        </authorList>
    </citation>
    <scope>NUCLEOTIDE SEQUENCE [LARGE SCALE GENOMIC DNA]</scope>
    <source>
        <strain evidence="6 7">DSM 45779</strain>
    </source>
</reference>
<dbReference type="InterPro" id="IPR009246">
    <property type="entry name" value="EutC"/>
</dbReference>
<sequence length="250" mass="26145">MSGENAPAPVGDDPLAALRASTRARVALGRAGDALPTARLLELRAAHAAARDAVHSPLDADDLAGRIAAELGVPVAHAASAAPSRSEYLRRPDLGRRLADRTELERGEHDVVLVVADGLSPLAVQTHAVPMLAEILARLDGWRVAPVVVATQARVPLGDEIATAVGARSVVVLVGERPGMSSTDSLGLYFTYDARRGRRDSERNCLSNVRPPHGTGYAEAATTLAMLMAEARRLGLSGVSLKADPALPES</sequence>
<comment type="cofactor">
    <cofactor evidence="5">
        <name>adenosylcob(III)alamin</name>
        <dbReference type="ChEBI" id="CHEBI:18408"/>
    </cofactor>
    <text evidence="5">Binds between the large and small subunits.</text>
</comment>
<dbReference type="EMBL" id="SHKL01000001">
    <property type="protein sequence ID" value="RZT84398.1"/>
    <property type="molecule type" value="Genomic_DNA"/>
</dbReference>
<gene>
    <name evidence="5" type="primary">eutC</name>
    <name evidence="6" type="ORF">EV383_1239</name>
</gene>
<dbReference type="EC" id="4.3.1.7" evidence="5"/>
<dbReference type="InterPro" id="IPR042255">
    <property type="entry name" value="EutC_N"/>
</dbReference>
<organism evidence="6 7">
    <name type="scientific">Pseudonocardia sediminis</name>
    <dbReference type="NCBI Taxonomy" id="1397368"/>
    <lineage>
        <taxon>Bacteria</taxon>
        <taxon>Bacillati</taxon>
        <taxon>Actinomycetota</taxon>
        <taxon>Actinomycetes</taxon>
        <taxon>Pseudonocardiales</taxon>
        <taxon>Pseudonocardiaceae</taxon>
        <taxon>Pseudonocardia</taxon>
    </lineage>
</organism>
<dbReference type="PANTHER" id="PTHR39330">
    <property type="entry name" value="ETHANOLAMINE AMMONIA-LYASE LIGHT CHAIN"/>
    <property type="match status" value="1"/>
</dbReference>
<comment type="subunit">
    <text evidence="5">The basic unit is a heterodimer which dimerizes to form tetramers. The heterotetramers trimerize; 6 large subunits form a core ring with 6 small subunits projecting outwards.</text>
</comment>
<evidence type="ECO:0000256" key="1">
    <source>
        <dbReference type="ARBA" id="ARBA00022628"/>
    </source>
</evidence>
<dbReference type="Gene3D" id="1.10.30.40">
    <property type="entry name" value="Ethanolamine ammonia-lyase light chain (EutC), N-terminal domain"/>
    <property type="match status" value="1"/>
</dbReference>
<comment type="caution">
    <text evidence="6">The sequence shown here is derived from an EMBL/GenBank/DDBJ whole genome shotgun (WGS) entry which is preliminary data.</text>
</comment>
<dbReference type="PANTHER" id="PTHR39330:SF1">
    <property type="entry name" value="ETHANOLAMINE AMMONIA-LYASE SMALL SUBUNIT"/>
    <property type="match status" value="1"/>
</dbReference>
<dbReference type="GO" id="GO:0008851">
    <property type="term" value="F:ethanolamine ammonia-lyase activity"/>
    <property type="evidence" value="ECO:0007669"/>
    <property type="project" value="UniProtKB-UniRule"/>
</dbReference>
<dbReference type="Gene3D" id="3.40.50.11240">
    <property type="entry name" value="Ethanolamine ammonia-lyase light chain (EutC)"/>
    <property type="match status" value="1"/>
</dbReference>
<comment type="pathway">
    <text evidence="5">Amine and polyamine degradation; ethanolamine degradation.</text>
</comment>
<dbReference type="Pfam" id="PF05985">
    <property type="entry name" value="EutC"/>
    <property type="match status" value="1"/>
</dbReference>
<dbReference type="GO" id="GO:0031419">
    <property type="term" value="F:cobalamin binding"/>
    <property type="evidence" value="ECO:0007669"/>
    <property type="project" value="UniProtKB-UniRule"/>
</dbReference>